<dbReference type="InterPro" id="IPR038604">
    <property type="entry name" value="HopJ_sf"/>
</dbReference>
<evidence type="ECO:0000313" key="2">
    <source>
        <dbReference type="Proteomes" id="UP000239273"/>
    </source>
</evidence>
<dbReference type="AlphaFoldDB" id="A0A2S7X8B3"/>
<proteinExistence type="predicted"/>
<dbReference type="Gene3D" id="3.20.160.10">
    <property type="entry name" value="vpa0580 domain like"/>
    <property type="match status" value="1"/>
</dbReference>
<sequence length="115" mass="13043">MMTLNAFIEKLSTQPELIEFTETMAVIESHYDFTPTEFTNGNTVNLADQNNGSCKIFAFALLNQLSVEQTLACFGQYYRHDVLENPQGDDHQNIRNFMVTGWAGVQFKTQALQAK</sequence>
<dbReference type="RefSeq" id="WP_105064030.1">
    <property type="nucleotide sequence ID" value="NZ_BSOU01000001.1"/>
</dbReference>
<protein>
    <submittedName>
        <fullName evidence="1">Type III effector</fullName>
    </submittedName>
</protein>
<dbReference type="InterPro" id="IPR014984">
    <property type="entry name" value="HopJ"/>
</dbReference>
<dbReference type="Pfam" id="PF08888">
    <property type="entry name" value="HopJ"/>
    <property type="match status" value="1"/>
</dbReference>
<reference evidence="1 2" key="1">
    <citation type="submission" date="2016-12" db="EMBL/GenBank/DDBJ databases">
        <title>Diversity of luminous bacteria.</title>
        <authorList>
            <person name="Yoshizawa S."/>
            <person name="Kogure K."/>
        </authorList>
    </citation>
    <scope>NUCLEOTIDE SEQUENCE [LARGE SCALE GENOMIC DNA]</scope>
    <source>
        <strain evidence="1 2">NBRC 105001</strain>
    </source>
</reference>
<comment type="caution">
    <text evidence="1">The sequence shown here is derived from an EMBL/GenBank/DDBJ whole genome shotgun (WGS) entry which is preliminary data.</text>
</comment>
<dbReference type="OrthoDB" id="9790826at2"/>
<name>A0A2S7X8B3_9GAMM</name>
<dbReference type="EMBL" id="MSCP01000002">
    <property type="protein sequence ID" value="PQJ87608.1"/>
    <property type="molecule type" value="Genomic_DNA"/>
</dbReference>
<organism evidence="1 2">
    <name type="scientific">Aliivibrio sifiae</name>
    <dbReference type="NCBI Taxonomy" id="566293"/>
    <lineage>
        <taxon>Bacteria</taxon>
        <taxon>Pseudomonadati</taxon>
        <taxon>Pseudomonadota</taxon>
        <taxon>Gammaproteobacteria</taxon>
        <taxon>Vibrionales</taxon>
        <taxon>Vibrionaceae</taxon>
        <taxon>Aliivibrio</taxon>
    </lineage>
</organism>
<dbReference type="Proteomes" id="UP000239273">
    <property type="component" value="Unassembled WGS sequence"/>
</dbReference>
<gene>
    <name evidence="1" type="ORF">BTO23_16040</name>
</gene>
<accession>A0A2S7X8B3</accession>
<evidence type="ECO:0000313" key="1">
    <source>
        <dbReference type="EMBL" id="PQJ87608.1"/>
    </source>
</evidence>